<dbReference type="InterPro" id="IPR018980">
    <property type="entry name" value="FERM_PH-like_C"/>
</dbReference>
<dbReference type="InterPro" id="IPR000299">
    <property type="entry name" value="FERM_domain"/>
</dbReference>
<dbReference type="OrthoDB" id="6018897at2759"/>
<feature type="compositionally biased region" description="Pro residues" evidence="4">
    <location>
        <begin position="288"/>
        <end position="302"/>
    </location>
</feature>
<feature type="region of interest" description="Disordered" evidence="4">
    <location>
        <begin position="360"/>
        <end position="379"/>
    </location>
</feature>
<evidence type="ECO:0000256" key="2">
    <source>
        <dbReference type="ARBA" id="ARBA00022475"/>
    </source>
</evidence>
<dbReference type="PANTHER" id="PTHR23281">
    <property type="entry name" value="MERLIN/MOESIN/EZRIN/RADIXIN"/>
    <property type="match status" value="1"/>
</dbReference>
<dbReference type="SMART" id="SM01196">
    <property type="entry name" value="FERM_C"/>
    <property type="match status" value="1"/>
</dbReference>
<dbReference type="AlphaFoldDB" id="A0A8J6FSQ2"/>
<evidence type="ECO:0000313" key="7">
    <source>
        <dbReference type="Proteomes" id="UP000770717"/>
    </source>
</evidence>
<dbReference type="Pfam" id="PF20492">
    <property type="entry name" value="ERM_helical"/>
    <property type="match status" value="1"/>
</dbReference>
<gene>
    <name evidence="6" type="ORF">GDO78_000502</name>
</gene>
<dbReference type="Pfam" id="PF09380">
    <property type="entry name" value="FERM_C"/>
    <property type="match status" value="1"/>
</dbReference>
<dbReference type="EMBL" id="WNTK01000001">
    <property type="protein sequence ID" value="KAG9492015.1"/>
    <property type="molecule type" value="Genomic_DNA"/>
</dbReference>
<dbReference type="InterPro" id="IPR041789">
    <property type="entry name" value="ERM_FERM_C"/>
</dbReference>
<evidence type="ECO:0000256" key="4">
    <source>
        <dbReference type="SAM" id="MobiDB-lite"/>
    </source>
</evidence>
<dbReference type="GO" id="GO:0005886">
    <property type="term" value="C:plasma membrane"/>
    <property type="evidence" value="ECO:0007669"/>
    <property type="project" value="UniProtKB-SubCell"/>
</dbReference>
<evidence type="ECO:0000259" key="5">
    <source>
        <dbReference type="PROSITE" id="PS50057"/>
    </source>
</evidence>
<protein>
    <recommendedName>
        <fullName evidence="5">FERM domain-containing protein</fullName>
    </recommendedName>
</protein>
<dbReference type="InterPro" id="IPR011259">
    <property type="entry name" value="ERM_C_dom"/>
</dbReference>
<feature type="compositionally biased region" description="Basic and acidic residues" evidence="4">
    <location>
        <begin position="274"/>
        <end position="283"/>
    </location>
</feature>
<feature type="compositionally biased region" description="Basic and acidic residues" evidence="4">
    <location>
        <begin position="330"/>
        <end position="349"/>
    </location>
</feature>
<dbReference type="InterPro" id="IPR011993">
    <property type="entry name" value="PH-like_dom_sf"/>
</dbReference>
<dbReference type="SUPFAM" id="SSF50729">
    <property type="entry name" value="PH domain-like"/>
    <property type="match status" value="1"/>
</dbReference>
<dbReference type="Gene3D" id="6.10.360.10">
    <property type="match status" value="1"/>
</dbReference>
<name>A0A8J6FSQ2_ELECQ</name>
<dbReference type="GO" id="GO:0003779">
    <property type="term" value="F:actin binding"/>
    <property type="evidence" value="ECO:0007669"/>
    <property type="project" value="InterPro"/>
</dbReference>
<feature type="compositionally biased region" description="Low complexity" evidence="4">
    <location>
        <begin position="220"/>
        <end position="229"/>
    </location>
</feature>
<dbReference type="InterPro" id="IPR046810">
    <property type="entry name" value="ERM_helical"/>
</dbReference>
<feature type="region of interest" description="Disordered" evidence="4">
    <location>
        <begin position="254"/>
        <end position="351"/>
    </location>
</feature>
<organism evidence="6 7">
    <name type="scientific">Eleutherodactylus coqui</name>
    <name type="common">Puerto Rican coqui</name>
    <dbReference type="NCBI Taxonomy" id="57060"/>
    <lineage>
        <taxon>Eukaryota</taxon>
        <taxon>Metazoa</taxon>
        <taxon>Chordata</taxon>
        <taxon>Craniata</taxon>
        <taxon>Vertebrata</taxon>
        <taxon>Euteleostomi</taxon>
        <taxon>Amphibia</taxon>
        <taxon>Batrachia</taxon>
        <taxon>Anura</taxon>
        <taxon>Neobatrachia</taxon>
        <taxon>Hyloidea</taxon>
        <taxon>Eleutherodactylidae</taxon>
        <taxon>Eleutherodactylinae</taxon>
        <taxon>Eleutherodactylus</taxon>
        <taxon>Eleutherodactylus</taxon>
    </lineage>
</organism>
<reference evidence="6" key="1">
    <citation type="thesis" date="2020" institute="ProQuest LLC" country="789 East Eisenhower Parkway, Ann Arbor, MI, USA">
        <title>Comparative Genomics and Chromosome Evolution.</title>
        <authorList>
            <person name="Mudd A.B."/>
        </authorList>
    </citation>
    <scope>NUCLEOTIDE SEQUENCE</scope>
    <source>
        <strain evidence="6">HN-11 Male</strain>
        <tissue evidence="6">Kidney and liver</tissue>
    </source>
</reference>
<dbReference type="Pfam" id="PF00769">
    <property type="entry name" value="ERM_C"/>
    <property type="match status" value="1"/>
</dbReference>
<feature type="domain" description="FERM" evidence="5">
    <location>
        <begin position="1"/>
        <end position="114"/>
    </location>
</feature>
<feature type="compositionally biased region" description="Basic and acidic residues" evidence="4">
    <location>
        <begin position="305"/>
        <end position="316"/>
    </location>
</feature>
<feature type="compositionally biased region" description="Basic and acidic residues" evidence="4">
    <location>
        <begin position="194"/>
        <end position="219"/>
    </location>
</feature>
<dbReference type="Gene3D" id="2.30.29.30">
    <property type="entry name" value="Pleckstrin-homology domain (PH domain)/Phosphotyrosine-binding domain (PTB)"/>
    <property type="match status" value="1"/>
</dbReference>
<dbReference type="Gene3D" id="1.20.5.450">
    <property type="match status" value="1"/>
</dbReference>
<sequence length="407" mass="47561">MLREDSMMEYLKIAQDLEMYGVNYFDIKNKKGTELWLGVDALGLNIYEHDDKLTPKIGFPWSEIRNISFNDKKFVIKPIDKKAPDFVFYAPRLRINKRILALCMGNHELYMRRRKPDTIEVQQMKAQAREEKHQKQLERAQLENEKKKREIAEKEKERIEREKDELIERLRQIEEQTLKAQKELEEQTRRALELEQERKKAKEEAERLEKDRRSAEDAKAALAKQAADQMKNQEQLAAELAEFTAKIALLEEAKKKKEEEASEWQQKAFSAQEDLEKTKEELKSVMSAPPPPPPPLPPPPAAPAENEHEHDEHDENSAEASAELSSEGVMNHRSEEERLTETQKNERVKKQLQALSSELAQARDETKKTQNDVLHAENVKAGRDKYKTLRQIRQGNTKQRIDEFEAM</sequence>
<dbReference type="CDD" id="cd13194">
    <property type="entry name" value="FERM_C_ERM"/>
    <property type="match status" value="1"/>
</dbReference>
<feature type="compositionally biased region" description="Basic and acidic residues" evidence="4">
    <location>
        <begin position="127"/>
        <end position="158"/>
    </location>
</feature>
<dbReference type="InterPro" id="IPR000798">
    <property type="entry name" value="Ez/rad/moesin-like"/>
</dbReference>
<evidence type="ECO:0000256" key="3">
    <source>
        <dbReference type="ARBA" id="ARBA00023136"/>
    </source>
</evidence>
<dbReference type="FunFam" id="2.30.29.30:FF:000003">
    <property type="entry name" value="Radixin isoform 1"/>
    <property type="match status" value="1"/>
</dbReference>
<dbReference type="SUPFAM" id="SSF48678">
    <property type="entry name" value="Moesin tail domain"/>
    <property type="match status" value="1"/>
</dbReference>
<dbReference type="PROSITE" id="PS50057">
    <property type="entry name" value="FERM_3"/>
    <property type="match status" value="1"/>
</dbReference>
<comment type="caution">
    <text evidence="6">The sequence shown here is derived from an EMBL/GenBank/DDBJ whole genome shotgun (WGS) entry which is preliminary data.</text>
</comment>
<evidence type="ECO:0000313" key="6">
    <source>
        <dbReference type="EMBL" id="KAG9492015.1"/>
    </source>
</evidence>
<evidence type="ECO:0000256" key="1">
    <source>
        <dbReference type="ARBA" id="ARBA00004202"/>
    </source>
</evidence>
<feature type="compositionally biased region" description="Low complexity" evidence="4">
    <location>
        <begin position="318"/>
        <end position="327"/>
    </location>
</feature>
<dbReference type="PRINTS" id="PR00661">
    <property type="entry name" value="ERMFAMILY"/>
</dbReference>
<dbReference type="InterPro" id="IPR008954">
    <property type="entry name" value="Moesin_tail_sf"/>
</dbReference>
<feature type="compositionally biased region" description="Basic and acidic residues" evidence="4">
    <location>
        <begin position="361"/>
        <end position="379"/>
    </location>
</feature>
<dbReference type="Proteomes" id="UP000770717">
    <property type="component" value="Unassembled WGS sequence"/>
</dbReference>
<dbReference type="InterPro" id="IPR011174">
    <property type="entry name" value="ERM"/>
</dbReference>
<keyword evidence="3" id="KW-0472">Membrane</keyword>
<dbReference type="FunFam" id="1.20.5.450:FF:000001">
    <property type="entry name" value="radixin isoform X2"/>
    <property type="match status" value="1"/>
</dbReference>
<keyword evidence="2" id="KW-1003">Cell membrane</keyword>
<proteinExistence type="predicted"/>
<feature type="region of interest" description="Disordered" evidence="4">
    <location>
        <begin position="125"/>
        <end position="158"/>
    </location>
</feature>
<accession>A0A8J6FSQ2</accession>
<feature type="region of interest" description="Disordered" evidence="4">
    <location>
        <begin position="194"/>
        <end position="232"/>
    </location>
</feature>
<keyword evidence="7" id="KW-1185">Reference proteome</keyword>
<comment type="subcellular location">
    <subcellularLocation>
        <location evidence="1">Cell membrane</location>
        <topology evidence="1">Peripheral membrane protein</topology>
    </subcellularLocation>
</comment>